<dbReference type="InterPro" id="IPR052018">
    <property type="entry name" value="PHP_domain"/>
</dbReference>
<evidence type="ECO:0000313" key="2">
    <source>
        <dbReference type="EMBL" id="VEH70170.1"/>
    </source>
</evidence>
<dbReference type="PANTHER" id="PTHR42924">
    <property type="entry name" value="EXONUCLEASE"/>
    <property type="match status" value="1"/>
</dbReference>
<dbReference type="GO" id="GO:0035312">
    <property type="term" value="F:5'-3' DNA exonuclease activity"/>
    <property type="evidence" value="ECO:0007669"/>
    <property type="project" value="TreeGrafter"/>
</dbReference>
<dbReference type="InterPro" id="IPR004013">
    <property type="entry name" value="PHP_dom"/>
</dbReference>
<dbReference type="SMART" id="SM00481">
    <property type="entry name" value="POLIIIAc"/>
    <property type="match status" value="1"/>
</dbReference>
<accession>A0A3S4ZSP6</accession>
<gene>
    <name evidence="2" type="ORF">NCTC12967_01459</name>
</gene>
<organism evidence="2 3">
    <name type="scientific">Arachnia propionica</name>
    <dbReference type="NCBI Taxonomy" id="1750"/>
    <lineage>
        <taxon>Bacteria</taxon>
        <taxon>Bacillati</taxon>
        <taxon>Actinomycetota</taxon>
        <taxon>Actinomycetes</taxon>
        <taxon>Propionibacteriales</taxon>
        <taxon>Propionibacteriaceae</taxon>
        <taxon>Arachnia</taxon>
    </lineage>
</organism>
<dbReference type="SUPFAM" id="SSF89550">
    <property type="entry name" value="PHP domain-like"/>
    <property type="match status" value="1"/>
</dbReference>
<dbReference type="Pfam" id="PF02811">
    <property type="entry name" value="PHP"/>
    <property type="match status" value="1"/>
</dbReference>
<keyword evidence="3" id="KW-1185">Reference proteome</keyword>
<evidence type="ECO:0000313" key="3">
    <source>
        <dbReference type="Proteomes" id="UP000273044"/>
    </source>
</evidence>
<reference evidence="2 3" key="1">
    <citation type="submission" date="2018-12" db="EMBL/GenBank/DDBJ databases">
        <authorList>
            <consortium name="Pathogen Informatics"/>
        </authorList>
    </citation>
    <scope>NUCLEOTIDE SEQUENCE [LARGE SCALE GENOMIC DNA]</scope>
    <source>
        <strain evidence="2 3">NCTC12967</strain>
    </source>
</reference>
<sequence>MRPMRIDLHTHSRVSDGTDTPTMLVMKAFQAGLDVIALTDHDTFDGVAEAAEAGKRIGVKVLPGIEISCQHDGRAVHLLGYGCDVWNRLLNEELARVRVGRTQRLPEMCRRLTELGYPVTIDEVMAIAKGAPSVGRPHVADTLVAKGVVANRQEAFDSFLAPGKPAYVPRYSIDVGRAIDLVHVARGVAVLAHPWAPMTREALSAPFIEQLVREHELDGIETDHKDHDRETRLLLFEMGARLGLLRTGSSDYHGTARPERQLGCYTTRKSAYFEILSRIRARGGSA</sequence>
<name>A0A3S4ZSP6_9ACTN</name>
<evidence type="ECO:0000259" key="1">
    <source>
        <dbReference type="SMART" id="SM00481"/>
    </source>
</evidence>
<dbReference type="InterPro" id="IPR003141">
    <property type="entry name" value="Pol/His_phosphatase_N"/>
</dbReference>
<dbReference type="EMBL" id="LR134406">
    <property type="protein sequence ID" value="VEH70170.1"/>
    <property type="molecule type" value="Genomic_DNA"/>
</dbReference>
<proteinExistence type="predicted"/>
<dbReference type="Gene3D" id="3.20.20.140">
    <property type="entry name" value="Metal-dependent hydrolases"/>
    <property type="match status" value="1"/>
</dbReference>
<dbReference type="GO" id="GO:0004534">
    <property type="term" value="F:5'-3' RNA exonuclease activity"/>
    <property type="evidence" value="ECO:0007669"/>
    <property type="project" value="TreeGrafter"/>
</dbReference>
<dbReference type="AlphaFoldDB" id="A0A3S4ZSP6"/>
<dbReference type="CDD" id="cd07438">
    <property type="entry name" value="PHP_HisPPase_AMP"/>
    <property type="match status" value="1"/>
</dbReference>
<dbReference type="Gene3D" id="1.10.150.650">
    <property type="match status" value="1"/>
</dbReference>
<dbReference type="Proteomes" id="UP000273044">
    <property type="component" value="Chromosome"/>
</dbReference>
<dbReference type="PANTHER" id="PTHR42924:SF3">
    <property type="entry name" value="POLYMERASE_HISTIDINOL PHOSPHATASE N-TERMINAL DOMAIN-CONTAINING PROTEIN"/>
    <property type="match status" value="1"/>
</dbReference>
<feature type="domain" description="Polymerase/histidinol phosphatase N-terminal" evidence="1">
    <location>
        <begin position="6"/>
        <end position="71"/>
    </location>
</feature>
<protein>
    <submittedName>
        <fullName evidence="2">Error-prone DNA polymerase</fullName>
    </submittedName>
</protein>
<dbReference type="InterPro" id="IPR016195">
    <property type="entry name" value="Pol/histidinol_Pase-like"/>
</dbReference>